<evidence type="ECO:0000313" key="6">
    <source>
        <dbReference type="EMBL" id="MBK1813302.1"/>
    </source>
</evidence>
<comment type="similarity">
    <text evidence="1">Belongs to the LysR transcriptional regulatory family.</text>
</comment>
<dbReference type="Gene3D" id="1.10.10.10">
    <property type="entry name" value="Winged helix-like DNA-binding domain superfamily/Winged helix DNA-binding domain"/>
    <property type="match status" value="1"/>
</dbReference>
<dbReference type="SUPFAM" id="SSF46785">
    <property type="entry name" value="Winged helix' DNA-binding domain"/>
    <property type="match status" value="1"/>
</dbReference>
<dbReference type="EMBL" id="JAENHN010000059">
    <property type="protein sequence ID" value="MBK1813302.1"/>
    <property type="molecule type" value="Genomic_DNA"/>
</dbReference>
<dbReference type="Pfam" id="PF03466">
    <property type="entry name" value="LysR_substrate"/>
    <property type="match status" value="1"/>
</dbReference>
<name>A0ABS1EVB1_9CLOT</name>
<dbReference type="RefSeq" id="WP_200273266.1">
    <property type="nucleotide sequence ID" value="NZ_JAENHN010000059.1"/>
</dbReference>
<keyword evidence="7" id="KW-1185">Reference proteome</keyword>
<protein>
    <submittedName>
        <fullName evidence="6">LysR family transcriptional regulator</fullName>
    </submittedName>
</protein>
<dbReference type="PANTHER" id="PTHR30126:SF40">
    <property type="entry name" value="HTH-TYPE TRANSCRIPTIONAL REGULATOR GLTR"/>
    <property type="match status" value="1"/>
</dbReference>
<comment type="caution">
    <text evidence="6">The sequence shown here is derived from an EMBL/GenBank/DDBJ whole genome shotgun (WGS) entry which is preliminary data.</text>
</comment>
<evidence type="ECO:0000259" key="5">
    <source>
        <dbReference type="PROSITE" id="PS50931"/>
    </source>
</evidence>
<dbReference type="InterPro" id="IPR036388">
    <property type="entry name" value="WH-like_DNA-bd_sf"/>
</dbReference>
<evidence type="ECO:0000256" key="4">
    <source>
        <dbReference type="ARBA" id="ARBA00023163"/>
    </source>
</evidence>
<keyword evidence="2" id="KW-0805">Transcription regulation</keyword>
<keyword evidence="4" id="KW-0804">Transcription</keyword>
<dbReference type="PROSITE" id="PS50931">
    <property type="entry name" value="HTH_LYSR"/>
    <property type="match status" value="1"/>
</dbReference>
<keyword evidence="3" id="KW-0238">DNA-binding</keyword>
<dbReference type="InterPro" id="IPR005119">
    <property type="entry name" value="LysR_subst-bd"/>
</dbReference>
<dbReference type="Pfam" id="PF00126">
    <property type="entry name" value="HTH_1"/>
    <property type="match status" value="1"/>
</dbReference>
<dbReference type="SUPFAM" id="SSF53850">
    <property type="entry name" value="Periplasmic binding protein-like II"/>
    <property type="match status" value="1"/>
</dbReference>
<accession>A0ABS1EVB1</accession>
<reference evidence="7" key="1">
    <citation type="submission" date="2021-01" db="EMBL/GenBank/DDBJ databases">
        <title>Genome public.</title>
        <authorList>
            <person name="Liu C."/>
            <person name="Sun Q."/>
        </authorList>
    </citation>
    <scope>NUCLEOTIDE SEQUENCE [LARGE SCALE GENOMIC DNA]</scope>
    <source>
        <strain evidence="7">YIM B02505</strain>
    </source>
</reference>
<feature type="domain" description="HTH lysR-type" evidence="5">
    <location>
        <begin position="1"/>
        <end position="58"/>
    </location>
</feature>
<organism evidence="6 7">
    <name type="scientific">Clostridium yunnanense</name>
    <dbReference type="NCBI Taxonomy" id="2800325"/>
    <lineage>
        <taxon>Bacteria</taxon>
        <taxon>Bacillati</taxon>
        <taxon>Bacillota</taxon>
        <taxon>Clostridia</taxon>
        <taxon>Eubacteriales</taxon>
        <taxon>Clostridiaceae</taxon>
        <taxon>Clostridium</taxon>
    </lineage>
</organism>
<dbReference type="Proteomes" id="UP000596739">
    <property type="component" value="Unassembled WGS sequence"/>
</dbReference>
<evidence type="ECO:0000256" key="1">
    <source>
        <dbReference type="ARBA" id="ARBA00009437"/>
    </source>
</evidence>
<gene>
    <name evidence="6" type="ORF">JHL18_22020</name>
</gene>
<dbReference type="InterPro" id="IPR000847">
    <property type="entry name" value="LysR_HTH_N"/>
</dbReference>
<sequence length="280" mass="31372">MEINDLKIFQMVAYEKSISKAAIKLGYAQSNITMRIKVLEDKLSTSLFIRNNKGTILTSDGEKLLLYADKILNLVDEATEEFKKPSSLNIKLTIGATQTISASIMPKLFALFHTKNPTIALSLKTEKQEVLLDMLSKGDVDGIFIYANCVTEQVKEIFDFTEEIVLISASAINDIKNITTPIIVNTDNFCPYHTLLKKWFVHNHSTPISIIQFDSLESILRGVASGLGVSLLSKRSLPESHNFHVYDLGTDFNKVKIKFVLNSNKIISNVLKDFISISKH</sequence>
<evidence type="ECO:0000256" key="2">
    <source>
        <dbReference type="ARBA" id="ARBA00023015"/>
    </source>
</evidence>
<evidence type="ECO:0000256" key="3">
    <source>
        <dbReference type="ARBA" id="ARBA00023125"/>
    </source>
</evidence>
<evidence type="ECO:0000313" key="7">
    <source>
        <dbReference type="Proteomes" id="UP000596739"/>
    </source>
</evidence>
<dbReference type="InterPro" id="IPR036390">
    <property type="entry name" value="WH_DNA-bd_sf"/>
</dbReference>
<dbReference type="PANTHER" id="PTHR30126">
    <property type="entry name" value="HTH-TYPE TRANSCRIPTIONAL REGULATOR"/>
    <property type="match status" value="1"/>
</dbReference>
<dbReference type="Gene3D" id="3.40.190.290">
    <property type="match status" value="1"/>
</dbReference>
<proteinExistence type="inferred from homology"/>